<feature type="compositionally biased region" description="Polar residues" evidence="7">
    <location>
        <begin position="2535"/>
        <end position="2549"/>
    </location>
</feature>
<dbReference type="OrthoDB" id="690068at2759"/>
<feature type="compositionally biased region" description="Low complexity" evidence="7">
    <location>
        <begin position="2503"/>
        <end position="2514"/>
    </location>
</feature>
<evidence type="ECO:0000256" key="1">
    <source>
        <dbReference type="ARBA" id="ARBA00022527"/>
    </source>
</evidence>
<feature type="compositionally biased region" description="Polar residues" evidence="7">
    <location>
        <begin position="2484"/>
        <end position="2502"/>
    </location>
</feature>
<feature type="domain" description="Protein kinase" evidence="8">
    <location>
        <begin position="23"/>
        <end position="283"/>
    </location>
</feature>
<keyword evidence="2 10" id="KW-0808">Transferase</keyword>
<dbReference type="GO" id="GO:0001664">
    <property type="term" value="F:G protein-coupled receptor binding"/>
    <property type="evidence" value="ECO:0007669"/>
    <property type="project" value="TreeGrafter"/>
</dbReference>
<evidence type="ECO:0000256" key="3">
    <source>
        <dbReference type="ARBA" id="ARBA00022741"/>
    </source>
</evidence>
<feature type="compositionally biased region" description="Low complexity" evidence="7">
    <location>
        <begin position="2320"/>
        <end position="2339"/>
    </location>
</feature>
<dbReference type="PROSITE" id="PS50888">
    <property type="entry name" value="BHLH"/>
    <property type="match status" value="1"/>
</dbReference>
<keyword evidence="11" id="KW-1185">Reference proteome</keyword>
<feature type="compositionally biased region" description="Polar residues" evidence="7">
    <location>
        <begin position="1950"/>
        <end position="1964"/>
    </location>
</feature>
<feature type="compositionally biased region" description="Low complexity" evidence="7">
    <location>
        <begin position="2262"/>
        <end position="2287"/>
    </location>
</feature>
<dbReference type="InterPro" id="IPR036638">
    <property type="entry name" value="HLH_DNA-bd_sf"/>
</dbReference>
<dbReference type="PANTHER" id="PTHR24355">
    <property type="entry name" value="G PROTEIN-COUPLED RECEPTOR KINASE/RIBOSOMAL PROTEIN S6 KINASE"/>
    <property type="match status" value="1"/>
</dbReference>
<feature type="region of interest" description="Disordered" evidence="7">
    <location>
        <begin position="1759"/>
        <end position="1969"/>
    </location>
</feature>
<dbReference type="GO" id="GO:0005524">
    <property type="term" value="F:ATP binding"/>
    <property type="evidence" value="ECO:0007669"/>
    <property type="project" value="UniProtKB-UniRule"/>
</dbReference>
<dbReference type="PROSITE" id="PS00108">
    <property type="entry name" value="PROTEIN_KINASE_ST"/>
    <property type="match status" value="1"/>
</dbReference>
<dbReference type="GO" id="GO:0009966">
    <property type="term" value="P:regulation of signal transduction"/>
    <property type="evidence" value="ECO:0007669"/>
    <property type="project" value="TreeGrafter"/>
</dbReference>
<evidence type="ECO:0000256" key="6">
    <source>
        <dbReference type="PROSITE-ProRule" id="PRU10141"/>
    </source>
</evidence>
<feature type="region of interest" description="Disordered" evidence="7">
    <location>
        <begin position="1494"/>
        <end position="1542"/>
    </location>
</feature>
<dbReference type="PANTHER" id="PTHR24355:SF30">
    <property type="entry name" value="SERINE_THREONINE-PROTEIN KINASE 32B ISOFORM X1"/>
    <property type="match status" value="1"/>
</dbReference>
<feature type="compositionally biased region" description="Basic and acidic residues" evidence="7">
    <location>
        <begin position="1894"/>
        <end position="1936"/>
    </location>
</feature>
<feature type="compositionally biased region" description="Basic and acidic residues" evidence="7">
    <location>
        <begin position="342"/>
        <end position="352"/>
    </location>
</feature>
<evidence type="ECO:0000259" key="8">
    <source>
        <dbReference type="PROSITE" id="PS50011"/>
    </source>
</evidence>
<feature type="region of interest" description="Disordered" evidence="7">
    <location>
        <begin position="582"/>
        <end position="605"/>
    </location>
</feature>
<dbReference type="SUPFAM" id="SSF56112">
    <property type="entry name" value="Protein kinase-like (PK-like)"/>
    <property type="match status" value="1"/>
</dbReference>
<name>A0A8B6DZD6_MYTGA</name>
<organism evidence="10 11">
    <name type="scientific">Mytilus galloprovincialis</name>
    <name type="common">Mediterranean mussel</name>
    <dbReference type="NCBI Taxonomy" id="29158"/>
    <lineage>
        <taxon>Eukaryota</taxon>
        <taxon>Metazoa</taxon>
        <taxon>Spiralia</taxon>
        <taxon>Lophotrochozoa</taxon>
        <taxon>Mollusca</taxon>
        <taxon>Bivalvia</taxon>
        <taxon>Autobranchia</taxon>
        <taxon>Pteriomorphia</taxon>
        <taxon>Mytilida</taxon>
        <taxon>Mytiloidea</taxon>
        <taxon>Mytilidae</taxon>
        <taxon>Mytilinae</taxon>
        <taxon>Mytilus</taxon>
    </lineage>
</organism>
<keyword evidence="5 6" id="KW-0067">ATP-binding</keyword>
<dbReference type="Gene3D" id="3.30.200.20">
    <property type="entry name" value="Phosphorylase Kinase, domain 1"/>
    <property type="match status" value="1"/>
</dbReference>
<dbReference type="SUPFAM" id="SSF47459">
    <property type="entry name" value="HLH, helix-loop-helix DNA-binding domain"/>
    <property type="match status" value="1"/>
</dbReference>
<accession>A0A8B6DZD6</accession>
<feature type="compositionally biased region" description="Polar residues" evidence="7">
    <location>
        <begin position="2515"/>
        <end position="2526"/>
    </location>
</feature>
<gene>
    <name evidence="10" type="ORF">MGAL_10B057674</name>
</gene>
<feature type="compositionally biased region" description="Low complexity" evidence="7">
    <location>
        <begin position="2167"/>
        <end position="2179"/>
    </location>
</feature>
<feature type="compositionally biased region" description="Polar residues" evidence="7">
    <location>
        <begin position="2394"/>
        <end position="2419"/>
    </location>
</feature>
<dbReference type="GO" id="GO:0007186">
    <property type="term" value="P:G protein-coupled receptor signaling pathway"/>
    <property type="evidence" value="ECO:0007669"/>
    <property type="project" value="TreeGrafter"/>
</dbReference>
<feature type="compositionally biased region" description="Basic and acidic residues" evidence="7">
    <location>
        <begin position="360"/>
        <end position="369"/>
    </location>
</feature>
<feature type="compositionally biased region" description="Basic and acidic residues" evidence="7">
    <location>
        <begin position="1704"/>
        <end position="1719"/>
    </location>
</feature>
<dbReference type="CDD" id="cd05578">
    <property type="entry name" value="STKc_Yank1"/>
    <property type="match status" value="1"/>
</dbReference>
<comment type="caution">
    <text evidence="10">The sequence shown here is derived from an EMBL/GenBank/DDBJ whole genome shotgun (WGS) entry which is preliminary data.</text>
</comment>
<dbReference type="GO" id="GO:0046983">
    <property type="term" value="F:protein dimerization activity"/>
    <property type="evidence" value="ECO:0007669"/>
    <property type="project" value="InterPro"/>
</dbReference>
<dbReference type="PROSITE" id="PS00107">
    <property type="entry name" value="PROTEIN_KINASE_ATP"/>
    <property type="match status" value="1"/>
</dbReference>
<evidence type="ECO:0000313" key="10">
    <source>
        <dbReference type="EMBL" id="VDI26457.1"/>
    </source>
</evidence>
<sequence>MGGAQSSRRESFDLAGEVNFDHFQILRAIGKGSFGKVCIVQKKDTKKMFAMKYMNKLMCIKKDSVWNVYREIEILTSLEHPFLVNLWFTFQDEEDMFMVVDLLLGGDLRYHIQQEVHFDEYQVRLYVCEIALALDYLQQNNIIHRDIKPDNILLDEEGHVHITDFNIATMLSDGQLATSMSGTTPYMAPEVFACALDECPGYSYPVDWWSLGICAYEMLKGRRPYDIHTGTSILEIKQIFMTCKAHYSQSMHEGVKDLIKGLLTLDPDRRISSLVTLKGQYFMNELDFDKVLLRQMKPTFEPSKDHLNCDPTYELEEMIIESKPLHKKKKRLAKQNSKRGELIKYDEEQSDKPEEEVEHVEEVRKQSLREEAEKPSIRGIRVNESFDCEDEDEDLDKVENSSFDLPDIPDVKQRLSVHSAIEVGSGRRHSGKTVTFSDRRLSDYTCYSRQDPNKLSERTGIIKPMLKDRRSSDMTGQKTSVIDNGNSMGTDNVAKLMNMNGDIDESAQLYIVQAEDDTIDKARKRMTHNSIEKKRKDKIRYWINKIGELLPPIENSPDKERMGRVSYWINKIGKLLRLPPIENSPDKEQMGRGELLPPIENSPDKRTDGRLSYWINKKVNCYHFIENSPDKNGCDRVSYWINKIVELLPPIETGPDKEPRWAGIVPDKERMGRLRLLFNKSVKGELLPPIENSPDKEQMGRVSYWINKIGELLPPIENSPDKERVGRVSYWIDKIGELLLPIENSPDKEHMGRVSYWISRIGELLPPIENSPDKERVGRVSYWINKIGELLPPIENSPDKERMGRVSYWIDKIGELLLPIENSPDKEHMDRVSYWINKIGELLPPIENSSDKERMARSTLEIVETAWEYITQLKAQTTPDMTEDVQRLEIQRLKTDIEKTKLERDRYVDIIRNAGLSTDMTPGIWAQKNVSPVLSAININNQDLDPKQKSNKNRKRNTISQQLENMKKQQEELTAPNIMQMNNQNMLMNQMQMMNNQMMMPNQAGFPQTFLPGQMTLPGQAGDKDQSSADLLQGAMQESGITPNSNSQTGTIEDLVTQHSSESALQTLASVASQNLVSGSTAVVTCQSVSLTNTSQSSSVTTVTTQSVNTSNPIMATGQMMQNNSTGLMPFVNGQQNFPGNMFQNQQGFNNPLIQQQQQQQQIVFINEQGIPCIANVPMDPMMQNKVTKTEPAMDQAFNQQQQMNIALQNQLAGLTSQNQMNMAGGLIQQQFPMNQQQLLQGQLGATMNQQGLILPVSQAGNLINVNNMAGQNQLPQALILPNGQIVPVVTNPQMLSTGQNQLLQTNQWRPPVPQPMTSAPMQIIQQNQPQTGQDMQQQQQQQQQSLGLLMTTNSVSSQSSPRPQISMANQSSITTSTMSHSAIPNHNKTVDSSFQDSVMNKVNTSVEQMIHTQNGMLPQPQNNIMVPASTCSSQISTPMQLPKPANTTVVSQPNHPQTLSGNAPIIINMSCNGQPTSILVDPTTMQVLGTVQTQQPAPAAVPQPPAPQQATPPSGAKKSKKRVLCPKPSANGPNIEDVNVETQTAELKKTSVTKSKVKPKKAEPESTTDILAKAAQSIFSSEISPVNFYNPANEDNPLQIDTSVAEPEDETKRSPQKGAEIAKNLTEIQQDEVAKLIEDQIKQVDDQNKAEKEKAVCKIVDENVMNIINEEAKNSLLVSENKTKIEEQPGIEQTSKKAKKSKKSEPEISKELEPETKPKNRKASSARKGKQQEDIVVETKDLPEAIIFSENDLSSVLDQVEGLASPPPSKKTKSKKTKSDTNDIEPVSKKRKHTPTKSKMASGPEKEPVAKTSKKSVYDFEEEEEEMVEDFSQPLFGLHPLRNTAATTNITKGGETKKEKNSKKTNDKKKPKEVKMDDSLLSPASDDLQINLDVDKQKDENSVSPEKRIESAKMDLPKNSHQDVDTSFTSDKRMDYPNLEVTNGFAPPTENQKNSVQNSNSELLSHPDIMPLDISTGNDSTDIDNAMSSILGFSTNSLSPHIVSPKPRNQTSDTTIANSVISPVTVSSISPLSMVTTTSCTTSTPSVSQDLSVLISESEKLTSTSLPSETGLNSVLSKEKQESLLFSQSKQSERSGNYSATEKLPSGAPQNSMEVNKKSSDSSKTKSIYSADNFVQSSRNDLITSSSVSKYNDKVSTVQSKTTSSTIPVSYSSTNTRNNRSEVNDRPNTIKYGPSHSSYREASPDGFNFASIGLNLSTTAPSGSFIDSLNMSPIMSTCSTATAVTSSFTFTLSSVKSTVTQSSAPSSHIPSSHQTQTSHSSSQSSPFPVYQAGHHHSPGSSSAKPYHGMNLPSFDMDLSRNMNSQMNRNSVQSQQQQRSNHDRIPPMQSQNNVPFPYGAGDVNRESCSLREQPRELPRERTPVFQNITATTPPIVNKSQSDQIRNTQKQIQDLSQNHNVPPKQHSDMNRNMNPLERGPVPNNMQPFFSANPQNTPPLHHPPLMADNGRQNIVSRNPYDPFPPAQSQVYNPSSSAQSYNRYESNSMPYSSHNSSGGTQPLSHTPPSSDGRKSANALPTNSKQNTNQSARAMSGPSPGSGPTPPVTNRHTPPQAVHPQQTMPKSQRPQTASSGNSKKSKPSQKRTKQPAYEMNEMHYPLFDPNRMTPFLGHLPPQALSPPSRNVQNDAHMFSGNFLGHSSRPLSNSASAMNKNSDFGGPFNSIFPPSRGQNGLGLNFQPGFGSMHPSMSNAPSLTPHSGGVTVTPHMPNFSFSNIFPDSSQSDSPINISPIKLHGNQIMDSNSLQHHQGSSLFHPHNRSHHPSLPNAMSINSILGHNHHGFDTRQMTQGMNSSATPFGSHGHPHTFGMPPFS</sequence>
<proteinExistence type="predicted"/>
<feature type="region of interest" description="Disordered" evidence="7">
    <location>
        <begin position="342"/>
        <end position="369"/>
    </location>
</feature>
<feature type="compositionally biased region" description="Basic and acidic residues" evidence="7">
    <location>
        <begin position="1855"/>
        <end position="1879"/>
    </location>
</feature>
<feature type="region of interest" description="Disordered" evidence="7">
    <location>
        <begin position="2394"/>
        <end position="2609"/>
    </location>
</feature>
<feature type="compositionally biased region" description="Low complexity" evidence="7">
    <location>
        <begin position="1880"/>
        <end position="1889"/>
    </location>
</feature>
<feature type="region of interest" description="Disordered" evidence="7">
    <location>
        <begin position="2810"/>
        <end position="2831"/>
    </location>
</feature>
<dbReference type="InterPro" id="IPR000719">
    <property type="entry name" value="Prot_kinase_dom"/>
</dbReference>
<dbReference type="InterPro" id="IPR008271">
    <property type="entry name" value="Ser/Thr_kinase_AS"/>
</dbReference>
<dbReference type="InterPro" id="IPR017441">
    <property type="entry name" value="Protein_kinase_ATP_BS"/>
</dbReference>
<feature type="region of interest" description="Disordered" evidence="7">
    <location>
        <begin position="1372"/>
        <end position="1392"/>
    </location>
</feature>
<evidence type="ECO:0000256" key="7">
    <source>
        <dbReference type="SAM" id="MobiDB-lite"/>
    </source>
</evidence>
<evidence type="ECO:0000259" key="9">
    <source>
        <dbReference type="PROSITE" id="PS50888"/>
    </source>
</evidence>
<feature type="domain" description="BHLH" evidence="9">
    <location>
        <begin position="523"/>
        <end position="578"/>
    </location>
</feature>
<protein>
    <submittedName>
        <fullName evidence="10">Serine/threonine kinase 32</fullName>
        <ecNumber evidence="10">2.7.11.1</ecNumber>
    </submittedName>
</protein>
<keyword evidence="3 6" id="KW-0547">Nucleotide-binding</keyword>
<feature type="compositionally biased region" description="Polar residues" evidence="7">
    <location>
        <begin position="2085"/>
        <end position="2101"/>
    </location>
</feature>
<dbReference type="InterPro" id="IPR011598">
    <property type="entry name" value="bHLH_dom"/>
</dbReference>
<dbReference type="PROSITE" id="PS50011">
    <property type="entry name" value="PROTEIN_KINASE_DOM"/>
    <property type="match status" value="1"/>
</dbReference>
<evidence type="ECO:0000256" key="2">
    <source>
        <dbReference type="ARBA" id="ARBA00022679"/>
    </source>
</evidence>
<evidence type="ECO:0000313" key="11">
    <source>
        <dbReference type="Proteomes" id="UP000596742"/>
    </source>
</evidence>
<dbReference type="Gene3D" id="1.10.510.10">
    <property type="entry name" value="Transferase(Phosphotransferase) domain 1"/>
    <property type="match status" value="1"/>
</dbReference>
<dbReference type="InterPro" id="IPR011009">
    <property type="entry name" value="Kinase-like_dom_sf"/>
</dbReference>
<feature type="compositionally biased region" description="Acidic residues" evidence="7">
    <location>
        <begin position="1820"/>
        <end position="1830"/>
    </location>
</feature>
<feature type="compositionally biased region" description="Basic and acidic residues" evidence="7">
    <location>
        <begin position="2116"/>
        <end position="2125"/>
    </location>
</feature>
<feature type="region of interest" description="Disordered" evidence="7">
    <location>
        <begin position="2085"/>
        <end position="2125"/>
    </location>
</feature>
<feature type="compositionally biased region" description="Polar residues" evidence="7">
    <location>
        <begin position="2442"/>
        <end position="2453"/>
    </location>
</feature>
<dbReference type="Pfam" id="PF00069">
    <property type="entry name" value="Pkinase"/>
    <property type="match status" value="1"/>
</dbReference>
<feature type="region of interest" description="Disordered" evidence="7">
    <location>
        <begin position="2262"/>
        <end position="2354"/>
    </location>
</feature>
<dbReference type="SMART" id="SM00220">
    <property type="entry name" value="S_TKc"/>
    <property type="match status" value="1"/>
</dbReference>
<dbReference type="FunFam" id="1.10.510.10:FF:000169">
    <property type="entry name" value="Serine/threonine-protein kinase 32A"/>
    <property type="match status" value="1"/>
</dbReference>
<dbReference type="FunFam" id="3.30.200.20:FF:000347">
    <property type="entry name" value="serine/threonine-protein kinase 32A isoform X2"/>
    <property type="match status" value="1"/>
</dbReference>
<feature type="compositionally biased region" description="Basic residues" evidence="7">
    <location>
        <begin position="1720"/>
        <end position="1730"/>
    </location>
</feature>
<keyword evidence="4 10" id="KW-0418">Kinase</keyword>
<evidence type="ECO:0000256" key="5">
    <source>
        <dbReference type="ARBA" id="ARBA00022840"/>
    </source>
</evidence>
<feature type="compositionally biased region" description="Basic residues" evidence="7">
    <location>
        <begin position="2595"/>
        <end position="2605"/>
    </location>
</feature>
<feature type="compositionally biased region" description="Polar residues" evidence="7">
    <location>
        <begin position="2564"/>
        <end position="2594"/>
    </location>
</feature>
<evidence type="ECO:0000256" key="4">
    <source>
        <dbReference type="ARBA" id="ARBA00022777"/>
    </source>
</evidence>
<dbReference type="EMBL" id="UYJE01004255">
    <property type="protein sequence ID" value="VDI26457.1"/>
    <property type="molecule type" value="Genomic_DNA"/>
</dbReference>
<dbReference type="GO" id="GO:0004703">
    <property type="term" value="F:G protein-coupled receptor kinase activity"/>
    <property type="evidence" value="ECO:0007669"/>
    <property type="project" value="TreeGrafter"/>
</dbReference>
<feature type="region of interest" description="Disordered" evidence="7">
    <location>
        <begin position="1672"/>
        <end position="1737"/>
    </location>
</feature>
<feature type="region of interest" description="Disordered" evidence="7">
    <location>
        <begin position="2167"/>
        <end position="2189"/>
    </location>
</feature>
<dbReference type="Proteomes" id="UP000596742">
    <property type="component" value="Unassembled WGS sequence"/>
</dbReference>
<reference evidence="10" key="1">
    <citation type="submission" date="2018-11" db="EMBL/GenBank/DDBJ databases">
        <authorList>
            <person name="Alioto T."/>
            <person name="Alioto T."/>
        </authorList>
    </citation>
    <scope>NUCLEOTIDE SEQUENCE</scope>
</reference>
<keyword evidence="1" id="KW-0723">Serine/threonine-protein kinase</keyword>
<feature type="binding site" evidence="6">
    <location>
        <position position="62"/>
    </location>
    <ligand>
        <name>ATP</name>
        <dbReference type="ChEBI" id="CHEBI:30616"/>
    </ligand>
</feature>
<dbReference type="Gene3D" id="4.10.280.10">
    <property type="entry name" value="Helix-loop-helix DNA-binding domain"/>
    <property type="match status" value="1"/>
</dbReference>
<dbReference type="EC" id="2.7.11.1" evidence="10"/>